<dbReference type="AlphaFoldDB" id="A0A127A1L9"/>
<dbReference type="OrthoDB" id="9554233at2"/>
<accession>A0A127A1L9</accession>
<evidence type="ECO:0000313" key="1">
    <source>
        <dbReference type="EMBL" id="AMM31542.1"/>
    </source>
</evidence>
<reference evidence="1 2" key="1">
    <citation type="submission" date="2016-02" db="EMBL/GenBank/DDBJ databases">
        <title>Complete genome of Sinomonas atrocyanea KCTC 3377.</title>
        <authorList>
            <person name="Kim K.M."/>
        </authorList>
    </citation>
    <scope>NUCLEOTIDE SEQUENCE [LARGE SCALE GENOMIC DNA]</scope>
    <source>
        <strain evidence="1 2">KCTC 3377</strain>
    </source>
</reference>
<dbReference type="Proteomes" id="UP000070134">
    <property type="component" value="Chromosome"/>
</dbReference>
<dbReference type="KEGG" id="satk:SA2016_0854"/>
<dbReference type="RefSeq" id="WP_066495656.1">
    <property type="nucleotide sequence ID" value="NZ_BJMO01000067.1"/>
</dbReference>
<sequence>MRILTDPDETQARLLPYLRRTEELLAQASSAVSGRKAHAEVVVLPDLGLPHNVQRIHGGFLTGAYYSWDSDVPMVPVDSTVNVCGVSVFRLDTPITSESDFQERVLRARSTMAEHTRFLWNWDSGNHFVTLCEVREPCGLPAGQYLVLHASTAEFKRQYNGLYPDPANWYSHEIEAIHGDDGRYLRYISGKSAEKFFRTARMLESYQMERQRFCAELVAGPGGILDEVTSVPHYGMPDQNSVAIGCQWLREDDPRYLLLTRPGAPLFMISAGIDGDNWVETADGPRLLTPHGLGVRARSTLTLGFDSTGLTLMGHQYSTDASLANEDFIAIRDFEEDLTVKSLLQSCPGEVTAVLYPIYSHYRQGGTA</sequence>
<proteinExistence type="predicted"/>
<gene>
    <name evidence="1" type="ORF">SA2016_0854</name>
</gene>
<dbReference type="EMBL" id="CP014518">
    <property type="protein sequence ID" value="AMM31542.1"/>
    <property type="molecule type" value="Genomic_DNA"/>
</dbReference>
<protein>
    <submittedName>
        <fullName evidence="1">Uncharacterized protein</fullName>
    </submittedName>
</protein>
<evidence type="ECO:0000313" key="2">
    <source>
        <dbReference type="Proteomes" id="UP000070134"/>
    </source>
</evidence>
<dbReference type="STRING" id="37927.SA2016_0854"/>
<keyword evidence="2" id="KW-1185">Reference proteome</keyword>
<name>A0A127A1L9_9MICC</name>
<organism evidence="1 2">
    <name type="scientific">Sinomonas atrocyanea</name>
    <dbReference type="NCBI Taxonomy" id="37927"/>
    <lineage>
        <taxon>Bacteria</taxon>
        <taxon>Bacillati</taxon>
        <taxon>Actinomycetota</taxon>
        <taxon>Actinomycetes</taxon>
        <taxon>Micrococcales</taxon>
        <taxon>Micrococcaceae</taxon>
        <taxon>Sinomonas</taxon>
    </lineage>
</organism>